<evidence type="ECO:0000313" key="9">
    <source>
        <dbReference type="Proteomes" id="UP000033220"/>
    </source>
</evidence>
<dbReference type="InterPro" id="IPR049560">
    <property type="entry name" value="MeTrfase_RsmB-F_NOP2_cat"/>
</dbReference>
<keyword evidence="2 5" id="KW-0808">Transferase</keyword>
<dbReference type="PROSITE" id="PS51686">
    <property type="entry name" value="SAM_MT_RSMB_NOP"/>
    <property type="match status" value="1"/>
</dbReference>
<feature type="active site" description="Nucleophile" evidence="5">
    <location>
        <position position="538"/>
    </location>
</feature>
<dbReference type="PANTHER" id="PTHR22807:SF61">
    <property type="entry name" value="NOL1_NOP2_SUN FAMILY PROTEIN _ ANTITERMINATION NUSB DOMAIN-CONTAINING PROTEIN"/>
    <property type="match status" value="1"/>
</dbReference>
<dbReference type="GO" id="GO:0001510">
    <property type="term" value="P:RNA methylation"/>
    <property type="evidence" value="ECO:0007669"/>
    <property type="project" value="InterPro"/>
</dbReference>
<dbReference type="AlphaFoldDB" id="H6SNT9"/>
<feature type="region of interest" description="Disordered" evidence="6">
    <location>
        <begin position="1"/>
        <end position="55"/>
    </location>
</feature>
<organism evidence="8 9">
    <name type="scientific">Pararhodospirillum photometricum DSM 122</name>
    <dbReference type="NCBI Taxonomy" id="1150469"/>
    <lineage>
        <taxon>Bacteria</taxon>
        <taxon>Pseudomonadati</taxon>
        <taxon>Pseudomonadota</taxon>
        <taxon>Alphaproteobacteria</taxon>
        <taxon>Rhodospirillales</taxon>
        <taxon>Rhodospirillaceae</taxon>
        <taxon>Pararhodospirillum</taxon>
    </lineage>
</organism>
<dbReference type="SUPFAM" id="SSF53335">
    <property type="entry name" value="S-adenosyl-L-methionine-dependent methyltransferases"/>
    <property type="match status" value="1"/>
</dbReference>
<feature type="domain" description="SAM-dependent MTase RsmB/NOP-type" evidence="7">
    <location>
        <begin position="321"/>
        <end position="606"/>
    </location>
</feature>
<dbReference type="InterPro" id="IPR006027">
    <property type="entry name" value="NusB_RsmB_TIM44"/>
</dbReference>
<feature type="binding site" evidence="5">
    <location>
        <begin position="418"/>
        <end position="424"/>
    </location>
    <ligand>
        <name>S-adenosyl-L-methionine</name>
        <dbReference type="ChEBI" id="CHEBI:59789"/>
    </ligand>
</feature>
<dbReference type="PANTHER" id="PTHR22807">
    <property type="entry name" value="NOP2 YEAST -RELATED NOL1/NOP2/FMU SUN DOMAIN-CONTAINING"/>
    <property type="match status" value="1"/>
</dbReference>
<sequence>MGSQDEGHTPARGPGKPEFSPGPHQDAACLGTIDPQGARPLSPGLTEGRQTRKARRHALMVPQKGQDLFKKNPSFFPKTSVKQPLLPRDSARRIWSYPKIHRIVMEGSFPSGAVLRLREGWGGSPPQTPPILGLPLMRRASGNEGSGEASLPSLLFSPSNHCSARAGGVKTGTMTETATATRAAALDVMAAVLDQGRPLEEAFDAAVRALGPRDRAFTRLLVATTLRRLGRLDRILKGFLDKPLPKRASGARHLLRLGAAQMLFLGTPAHAAVATAVEAARRRQLHPYAGLINAVLRKVAKEGPARLAALDDPFADLPAWLTESWSQAYGPDQAAAIARASGCEAPLDLTARDGNAEALAQLVGGTVLPTGSVRLPVGTAVPELPGYRDGTWWVQDAAAALPVRLAGPLAGKRAADLCAAPGGKTLQLAAAGAHVVALDRAEARLARVRENLTRTKLGEAVTLIAADATTWAPTDGALFDVVLVDAPCSATGTVRRHPDAPWIKRPTDAAGLTQTQDGLLDAAHRLLAPGGVLIYGVCSLQPEEGAPRVAAALARHADLARRPLTPGETGLRPDMITPEGDARLLPCHLEDLGGMDGFFVARLVKT</sequence>
<reference evidence="8 9" key="1">
    <citation type="submission" date="2012-02" db="EMBL/GenBank/DDBJ databases">
        <title>Shotgun genome sequence of Phaeospirillum photometricum DSM 122.</title>
        <authorList>
            <person name="Duquesne K."/>
            <person name="Sturgis J."/>
        </authorList>
    </citation>
    <scope>NUCLEOTIDE SEQUENCE [LARGE SCALE GENOMIC DNA]</scope>
    <source>
        <strain evidence="9">DSM122</strain>
    </source>
</reference>
<dbReference type="Gene3D" id="1.10.940.10">
    <property type="entry name" value="NusB-like"/>
    <property type="match status" value="1"/>
</dbReference>
<feature type="binding site" evidence="5">
    <location>
        <position position="439"/>
    </location>
    <ligand>
        <name>S-adenosyl-L-methionine</name>
        <dbReference type="ChEBI" id="CHEBI:59789"/>
    </ligand>
</feature>
<accession>H6SNT9</accession>
<comment type="similarity">
    <text evidence="5">Belongs to the class I-like SAM-binding methyltransferase superfamily. RsmB/NOP family.</text>
</comment>
<keyword evidence="3 5" id="KW-0949">S-adenosyl-L-methionine</keyword>
<dbReference type="GO" id="GO:0006355">
    <property type="term" value="P:regulation of DNA-templated transcription"/>
    <property type="evidence" value="ECO:0007669"/>
    <property type="project" value="InterPro"/>
</dbReference>
<dbReference type="EMBL" id="HE663493">
    <property type="protein sequence ID" value="CCG07011.1"/>
    <property type="molecule type" value="Genomic_DNA"/>
</dbReference>
<dbReference type="InterPro" id="IPR001678">
    <property type="entry name" value="MeTrfase_RsmB-F_NOP2_dom"/>
</dbReference>
<dbReference type="CDD" id="cd02440">
    <property type="entry name" value="AdoMet_MTases"/>
    <property type="match status" value="1"/>
</dbReference>
<evidence type="ECO:0000256" key="5">
    <source>
        <dbReference type="PROSITE-ProRule" id="PRU01023"/>
    </source>
</evidence>
<dbReference type="STRING" id="1150469.RSPPHO_00385"/>
<dbReference type="KEGG" id="rpm:RSPPHO_00385"/>
<dbReference type="Proteomes" id="UP000033220">
    <property type="component" value="Chromosome DSM 122"/>
</dbReference>
<dbReference type="GO" id="GO:0003723">
    <property type="term" value="F:RNA binding"/>
    <property type="evidence" value="ECO:0007669"/>
    <property type="project" value="UniProtKB-UniRule"/>
</dbReference>
<name>H6SNT9_PARPM</name>
<keyword evidence="9" id="KW-1185">Reference proteome</keyword>
<dbReference type="eggNOG" id="COG0144">
    <property type="taxonomic scope" value="Bacteria"/>
</dbReference>
<dbReference type="InterPro" id="IPR035926">
    <property type="entry name" value="NusB-like_sf"/>
</dbReference>
<dbReference type="PATRIC" id="fig|1150469.3.peg.448"/>
<evidence type="ECO:0000259" key="7">
    <source>
        <dbReference type="PROSITE" id="PS51686"/>
    </source>
</evidence>
<evidence type="ECO:0000256" key="3">
    <source>
        <dbReference type="ARBA" id="ARBA00022691"/>
    </source>
</evidence>
<gene>
    <name evidence="8" type="ORF">RSPPHO_00385</name>
</gene>
<dbReference type="Pfam" id="PF01189">
    <property type="entry name" value="Methyltr_RsmB-F"/>
    <property type="match status" value="1"/>
</dbReference>
<proteinExistence type="inferred from homology"/>
<evidence type="ECO:0000256" key="2">
    <source>
        <dbReference type="ARBA" id="ARBA00022679"/>
    </source>
</evidence>
<dbReference type="InterPro" id="IPR029063">
    <property type="entry name" value="SAM-dependent_MTases_sf"/>
</dbReference>
<protein>
    <submittedName>
        <fullName evidence="8">tRNA and rRNA cytosine-C5-methylase</fullName>
    </submittedName>
</protein>
<dbReference type="PRINTS" id="PR02008">
    <property type="entry name" value="RCMTFAMILY"/>
</dbReference>
<dbReference type="HOGENOM" id="CLU_005316_0_4_5"/>
<dbReference type="SUPFAM" id="SSF48013">
    <property type="entry name" value="NusB-like"/>
    <property type="match status" value="1"/>
</dbReference>
<dbReference type="Pfam" id="PF01029">
    <property type="entry name" value="NusB"/>
    <property type="match status" value="1"/>
</dbReference>
<feature type="binding site" evidence="5">
    <location>
        <position position="485"/>
    </location>
    <ligand>
        <name>S-adenosyl-L-methionine</name>
        <dbReference type="ChEBI" id="CHEBI:59789"/>
    </ligand>
</feature>
<dbReference type="Gene3D" id="3.40.50.150">
    <property type="entry name" value="Vaccinia Virus protein VP39"/>
    <property type="match status" value="1"/>
</dbReference>
<keyword evidence="4 5" id="KW-0694">RNA-binding</keyword>
<evidence type="ECO:0000313" key="8">
    <source>
        <dbReference type="EMBL" id="CCG07011.1"/>
    </source>
</evidence>
<feature type="binding site" evidence="5">
    <location>
        <position position="467"/>
    </location>
    <ligand>
        <name>S-adenosyl-L-methionine</name>
        <dbReference type="ChEBI" id="CHEBI:59789"/>
    </ligand>
</feature>
<evidence type="ECO:0000256" key="4">
    <source>
        <dbReference type="ARBA" id="ARBA00022884"/>
    </source>
</evidence>
<dbReference type="GO" id="GO:0008173">
    <property type="term" value="F:RNA methyltransferase activity"/>
    <property type="evidence" value="ECO:0007669"/>
    <property type="project" value="InterPro"/>
</dbReference>
<dbReference type="InterPro" id="IPR023267">
    <property type="entry name" value="RCMT"/>
</dbReference>
<keyword evidence="1 5" id="KW-0489">Methyltransferase</keyword>
<evidence type="ECO:0000256" key="1">
    <source>
        <dbReference type="ARBA" id="ARBA00022603"/>
    </source>
</evidence>
<evidence type="ECO:0000256" key="6">
    <source>
        <dbReference type="SAM" id="MobiDB-lite"/>
    </source>
</evidence>